<dbReference type="EMBL" id="JASCXX010000009">
    <property type="protein sequence ID" value="MDI6449309.1"/>
    <property type="molecule type" value="Genomic_DNA"/>
</dbReference>
<dbReference type="SUPFAM" id="SSF53474">
    <property type="entry name" value="alpha/beta-Hydrolases"/>
    <property type="match status" value="1"/>
</dbReference>
<keyword evidence="7" id="KW-1185">Reference proteome</keyword>
<protein>
    <recommendedName>
        <fullName evidence="5">4-O-methyl-glucuronoyl methylesterase-like domain-containing protein</fullName>
    </recommendedName>
</protein>
<dbReference type="GO" id="GO:0052689">
    <property type="term" value="F:carboxylic ester hydrolase activity"/>
    <property type="evidence" value="ECO:0007669"/>
    <property type="project" value="UniProtKB-KW"/>
</dbReference>
<dbReference type="InterPro" id="IPR029058">
    <property type="entry name" value="AB_hydrolase_fold"/>
</dbReference>
<gene>
    <name evidence="6" type="ORF">QJ522_09675</name>
</gene>
<dbReference type="AlphaFoldDB" id="A0AAW6TYJ3"/>
<evidence type="ECO:0000313" key="7">
    <source>
        <dbReference type="Proteomes" id="UP001431776"/>
    </source>
</evidence>
<evidence type="ECO:0000256" key="2">
    <source>
        <dbReference type="ARBA" id="ARBA00022729"/>
    </source>
</evidence>
<feature type="domain" description="4-O-methyl-glucuronoyl methylesterase-like" evidence="5">
    <location>
        <begin position="232"/>
        <end position="382"/>
    </location>
</feature>
<dbReference type="Pfam" id="PF22244">
    <property type="entry name" value="GCE_fung"/>
    <property type="match status" value="1"/>
</dbReference>
<evidence type="ECO:0000256" key="1">
    <source>
        <dbReference type="ARBA" id="ARBA00022487"/>
    </source>
</evidence>
<dbReference type="Gene3D" id="3.40.50.1820">
    <property type="entry name" value="alpha/beta hydrolase"/>
    <property type="match status" value="1"/>
</dbReference>
<dbReference type="RefSeq" id="WP_349244715.1">
    <property type="nucleotide sequence ID" value="NZ_JASCXX010000009.1"/>
</dbReference>
<keyword evidence="3" id="KW-0378">Hydrolase</keyword>
<evidence type="ECO:0000256" key="3">
    <source>
        <dbReference type="ARBA" id="ARBA00022801"/>
    </source>
</evidence>
<name>A0AAW6TYJ3_9BACT</name>
<keyword evidence="1" id="KW-0719">Serine esterase</keyword>
<feature type="chain" id="PRO_5043778773" description="4-O-methyl-glucuronoyl methylesterase-like domain-containing protein" evidence="4">
    <location>
        <begin position="20"/>
        <end position="431"/>
    </location>
</feature>
<organism evidence="6 7">
    <name type="scientific">Anaerobaca lacustris</name>
    <dbReference type="NCBI Taxonomy" id="3044600"/>
    <lineage>
        <taxon>Bacteria</taxon>
        <taxon>Pseudomonadati</taxon>
        <taxon>Planctomycetota</taxon>
        <taxon>Phycisphaerae</taxon>
        <taxon>Sedimentisphaerales</taxon>
        <taxon>Anaerobacaceae</taxon>
        <taxon>Anaerobaca</taxon>
    </lineage>
</organism>
<reference evidence="6" key="1">
    <citation type="submission" date="2023-05" db="EMBL/GenBank/DDBJ databases">
        <title>Anaerotaeda fermentans gen. nov., sp. nov., a novel anaerobic planctomycete of the new family within the order Sedimentisphaerales isolated from Taman Peninsula, Russia.</title>
        <authorList>
            <person name="Khomyakova M.A."/>
            <person name="Merkel A.Y."/>
            <person name="Slobodkin A.I."/>
        </authorList>
    </citation>
    <scope>NUCLEOTIDE SEQUENCE</scope>
    <source>
        <strain evidence="6">M17dextr</strain>
    </source>
</reference>
<keyword evidence="2 4" id="KW-0732">Signal</keyword>
<feature type="signal peptide" evidence="4">
    <location>
        <begin position="1"/>
        <end position="19"/>
    </location>
</feature>
<dbReference type="Proteomes" id="UP001431776">
    <property type="component" value="Unassembled WGS sequence"/>
</dbReference>
<evidence type="ECO:0000313" key="6">
    <source>
        <dbReference type="EMBL" id="MDI6449309.1"/>
    </source>
</evidence>
<evidence type="ECO:0000256" key="4">
    <source>
        <dbReference type="SAM" id="SignalP"/>
    </source>
</evidence>
<sequence>MRTVGFCLILLFVCGAAHAQIADSPDESVAGIPVNYTEAKVGQYTLPDVLKLADGQPVRDSATWFEKRRPEIVRLFEENQYGRSPGRPADMRFDVFDKAGPAFGGKAIRRQVTIYFSKDKAGPQMDLLIYLPAGAGKPVPLLLNLGFAANNTMVNDPNVKVGTFWDRRQNQRVPATRGFGFMGVLPILEKGFGFATFNYSDVDPDAPGAIAYGVRRLYLKEGQTESASGGPDEWGSIAAWAWGISRAVDYFETDEDVDAGRIAIMGVSRLGKTVLWAGARDTRIAMVIASCSGEGGAALSRRNYGETIGHLAAPTRYAYQFCANYGKWADKVDEFPVDAHMLIALIAPRPVLLQTGNTDKWSDPYGEFLAAVAAGPVYDLLGKQGLGTNKMPSAGEAILHTIGYFMHDGGHGPSPADFPVFLEFMRMHLQP</sequence>
<accession>A0AAW6TYJ3</accession>
<evidence type="ECO:0000259" key="5">
    <source>
        <dbReference type="Pfam" id="PF22244"/>
    </source>
</evidence>
<dbReference type="InterPro" id="IPR054579">
    <property type="entry name" value="GCE-like_dom"/>
</dbReference>
<comment type="caution">
    <text evidence="6">The sequence shown here is derived from an EMBL/GenBank/DDBJ whole genome shotgun (WGS) entry which is preliminary data.</text>
</comment>
<proteinExistence type="predicted"/>